<evidence type="ECO:0000313" key="3">
    <source>
        <dbReference type="Proteomes" id="UP001197770"/>
    </source>
</evidence>
<comment type="caution">
    <text evidence="2">The sequence shown here is derived from an EMBL/GenBank/DDBJ whole genome shotgun (WGS) entry which is preliminary data.</text>
</comment>
<keyword evidence="3" id="KW-1185">Reference proteome</keyword>
<dbReference type="SUPFAM" id="SSF55729">
    <property type="entry name" value="Acyl-CoA N-acyltransferases (Nat)"/>
    <property type="match status" value="1"/>
</dbReference>
<reference evidence="2 3" key="1">
    <citation type="submission" date="2021-11" db="EMBL/GenBank/DDBJ databases">
        <title>Seasonal and diel survey of microbial diversity of the Tyrrhenian coast.</title>
        <authorList>
            <person name="Gattoni G."/>
            <person name="Corral P."/>
        </authorList>
    </citation>
    <scope>NUCLEOTIDE SEQUENCE [LARGE SCALE GENOMIC DNA]</scope>
    <source>
        <strain evidence="2 3">Mr9</strain>
    </source>
</reference>
<dbReference type="InterPro" id="IPR000182">
    <property type="entry name" value="GNAT_dom"/>
</dbReference>
<name>A0ABS8GXT5_9FLAO</name>
<feature type="domain" description="N-acetyltransferase" evidence="1">
    <location>
        <begin position="134"/>
        <end position="273"/>
    </location>
</feature>
<dbReference type="Gene3D" id="3.40.630.30">
    <property type="match status" value="1"/>
</dbReference>
<evidence type="ECO:0000259" key="1">
    <source>
        <dbReference type="PROSITE" id="PS51186"/>
    </source>
</evidence>
<dbReference type="Proteomes" id="UP001197770">
    <property type="component" value="Unassembled WGS sequence"/>
</dbReference>
<accession>A0ABS8GXT5</accession>
<dbReference type="InterPro" id="IPR016181">
    <property type="entry name" value="Acyl_CoA_acyltransferase"/>
</dbReference>
<protein>
    <recommendedName>
        <fullName evidence="1">N-acetyltransferase domain-containing protein</fullName>
    </recommendedName>
</protein>
<sequence length="282" mass="33089">MCTNLFSEIQAFQLESSAVKKLAPFALYDLFRLSAFGNRKTEIKTYLDQNFLAFLFPEVDYFNYVYFFSNWASEKTLIDILKNYQNYGRSTVKFIIPKNLDPKIPVTFLSENPPKTISCLQNTEPEIPENPVDFELKPVISSEELADYTRLYLQCFESKKTNYKEVAANFYLLLNASETDLFFIYYKNKRVGFCSSFYTPQYCLLSACGISAENRYLGFQKQAIYERLRIASFKGFTNFKVWTYKDSISYSNLLKTGFKTEYEHHEYLSRPLEDLTKSTHFL</sequence>
<proteinExistence type="predicted"/>
<evidence type="ECO:0000313" key="2">
    <source>
        <dbReference type="EMBL" id="MCC4213916.1"/>
    </source>
</evidence>
<dbReference type="RefSeq" id="WP_228230990.1">
    <property type="nucleotide sequence ID" value="NZ_JAJGMW010000021.1"/>
</dbReference>
<organism evidence="2 3">
    <name type="scientific">Leeuwenhoekiella parthenopeia</name>
    <dbReference type="NCBI Taxonomy" id="2890320"/>
    <lineage>
        <taxon>Bacteria</taxon>
        <taxon>Pseudomonadati</taxon>
        <taxon>Bacteroidota</taxon>
        <taxon>Flavobacteriia</taxon>
        <taxon>Flavobacteriales</taxon>
        <taxon>Flavobacteriaceae</taxon>
        <taxon>Leeuwenhoekiella</taxon>
    </lineage>
</organism>
<dbReference type="PROSITE" id="PS51186">
    <property type="entry name" value="GNAT"/>
    <property type="match status" value="1"/>
</dbReference>
<gene>
    <name evidence="2" type="ORF">LLW17_14390</name>
</gene>
<dbReference type="EMBL" id="JAJGMW010000021">
    <property type="protein sequence ID" value="MCC4213916.1"/>
    <property type="molecule type" value="Genomic_DNA"/>
</dbReference>